<feature type="region of interest" description="Disordered" evidence="1">
    <location>
        <begin position="513"/>
        <end position="544"/>
    </location>
</feature>
<evidence type="ECO:0000313" key="3">
    <source>
        <dbReference type="Proteomes" id="UP001605036"/>
    </source>
</evidence>
<feature type="region of interest" description="Disordered" evidence="1">
    <location>
        <begin position="156"/>
        <end position="191"/>
    </location>
</feature>
<feature type="region of interest" description="Disordered" evidence="1">
    <location>
        <begin position="701"/>
        <end position="768"/>
    </location>
</feature>
<dbReference type="AlphaFoldDB" id="A0ABD1ZB53"/>
<feature type="compositionally biased region" description="Polar residues" evidence="1">
    <location>
        <begin position="723"/>
        <end position="735"/>
    </location>
</feature>
<feature type="region of interest" description="Disordered" evidence="1">
    <location>
        <begin position="124"/>
        <end position="143"/>
    </location>
</feature>
<feature type="region of interest" description="Disordered" evidence="1">
    <location>
        <begin position="599"/>
        <end position="627"/>
    </location>
</feature>
<dbReference type="EMBL" id="JBHFFA010000002">
    <property type="protein sequence ID" value="KAL2644134.1"/>
    <property type="molecule type" value="Genomic_DNA"/>
</dbReference>
<accession>A0ABD1ZB53</accession>
<comment type="caution">
    <text evidence="2">The sequence shown here is derived from an EMBL/GenBank/DDBJ whole genome shotgun (WGS) entry which is preliminary data.</text>
</comment>
<feature type="compositionally biased region" description="Polar residues" evidence="1">
    <location>
        <begin position="752"/>
        <end position="764"/>
    </location>
</feature>
<proteinExistence type="predicted"/>
<feature type="region of interest" description="Disordered" evidence="1">
    <location>
        <begin position="416"/>
        <end position="436"/>
    </location>
</feature>
<keyword evidence="3" id="KW-1185">Reference proteome</keyword>
<feature type="compositionally biased region" description="Polar residues" evidence="1">
    <location>
        <begin position="381"/>
        <end position="393"/>
    </location>
</feature>
<feature type="compositionally biased region" description="Basic and acidic residues" evidence="1">
    <location>
        <begin position="701"/>
        <end position="722"/>
    </location>
</feature>
<name>A0ABD1ZB53_9MARC</name>
<feature type="compositionally biased region" description="Basic and acidic residues" evidence="1">
    <location>
        <begin position="604"/>
        <end position="625"/>
    </location>
</feature>
<feature type="compositionally biased region" description="Basic and acidic residues" evidence="1">
    <location>
        <begin position="518"/>
        <end position="544"/>
    </location>
</feature>
<feature type="compositionally biased region" description="Polar residues" evidence="1">
    <location>
        <begin position="337"/>
        <end position="346"/>
    </location>
</feature>
<protein>
    <submittedName>
        <fullName evidence="2">Uncharacterized protein</fullName>
    </submittedName>
</protein>
<feature type="region of interest" description="Disordered" evidence="1">
    <location>
        <begin position="381"/>
        <end position="400"/>
    </location>
</feature>
<gene>
    <name evidence="2" type="ORF">R1flu_011721</name>
</gene>
<feature type="compositionally biased region" description="Polar residues" evidence="1">
    <location>
        <begin position="292"/>
        <end position="315"/>
    </location>
</feature>
<dbReference type="Proteomes" id="UP001605036">
    <property type="component" value="Unassembled WGS sequence"/>
</dbReference>
<evidence type="ECO:0000313" key="2">
    <source>
        <dbReference type="EMBL" id="KAL2644134.1"/>
    </source>
</evidence>
<feature type="region of interest" description="Disordered" evidence="1">
    <location>
        <begin position="203"/>
        <end position="374"/>
    </location>
</feature>
<reference evidence="2 3" key="1">
    <citation type="submission" date="2024-09" db="EMBL/GenBank/DDBJ databases">
        <title>Chromosome-scale assembly of Riccia fluitans.</title>
        <authorList>
            <person name="Paukszto L."/>
            <person name="Sawicki J."/>
            <person name="Karawczyk K."/>
            <person name="Piernik-Szablinska J."/>
            <person name="Szczecinska M."/>
            <person name="Mazdziarz M."/>
        </authorList>
    </citation>
    <scope>NUCLEOTIDE SEQUENCE [LARGE SCALE GENOMIC DNA]</scope>
    <source>
        <strain evidence="2">Rf_01</strain>
        <tissue evidence="2">Aerial parts of the thallus</tissue>
    </source>
</reference>
<feature type="compositionally biased region" description="Polar residues" evidence="1">
    <location>
        <begin position="218"/>
        <end position="227"/>
    </location>
</feature>
<organism evidence="2 3">
    <name type="scientific">Riccia fluitans</name>
    <dbReference type="NCBI Taxonomy" id="41844"/>
    <lineage>
        <taxon>Eukaryota</taxon>
        <taxon>Viridiplantae</taxon>
        <taxon>Streptophyta</taxon>
        <taxon>Embryophyta</taxon>
        <taxon>Marchantiophyta</taxon>
        <taxon>Marchantiopsida</taxon>
        <taxon>Marchantiidae</taxon>
        <taxon>Marchantiales</taxon>
        <taxon>Ricciaceae</taxon>
        <taxon>Riccia</taxon>
    </lineage>
</organism>
<feature type="compositionally biased region" description="Basic and acidic residues" evidence="1">
    <location>
        <begin position="423"/>
        <end position="436"/>
    </location>
</feature>
<evidence type="ECO:0000256" key="1">
    <source>
        <dbReference type="SAM" id="MobiDB-lite"/>
    </source>
</evidence>
<sequence>MEDNLFLYVDDDLDDDFLSWKPSSSVLCDKGAKAKDVPEAKPKSKPFSKLDFDFDFDSSFQMPSFDLDLDFNSSPPKKKTPTQKNIEVIDDIDISIDLKRFNSSPPKKKTLTQKNLEGIDDISDDLEGFKSSPPRRTLAQKNEGIDDISVDIRGCSNSGVDVSKKSKLNSTASSSKSVKEKLPNKVSEQVSKTTDTKFVEFELPSSAGEDCSPAENVPVTSKASKQNIETDEEMFRPLSEKAPGLSRASNEDIEIEEESFHPHVELPVSRTQVNPKPVIKNVSSHFRKSAPEESTGTRNELSLQKSEGKSSSEAQEFSLPAEDHLKLNQGAEETANEVLQSASFHHQQSEDPHLSESLSRKTAAKGPFTLSGGLGAIKPQQLATRDSTQQESSPVLGKELQQAPTDADFDNHLMPAEEEESAEGDKKATEDTHVDDTNILQTWRPQHTDEELIAYSCRFDTVAPFSNGEETASQDEAFAGPVEYGFTSTLPGGAAFEHFEKIKTLQISTQATTSGEAAAKDHLPRKEHLTEKTSIDGSLPRRERSRSPIILGLNSLPRKSRGKELGVGQDLGGGSRYIPVQTLGSTQVQSLQVPRKIIPPEGPAGHHDECERTRTGKRKLATEHKKEKKQVRFQMEMPRLELQLQNAAKLTPRDYGKKQTLSVIKKLDLVSTGFTSLPSSRTKESTAVKADGFKTGFLSQRKKDASDIPSKRHGLAELEKSKNSQMNRSTNQNKFSFERVQVGKAASERTSTKYTPIQLTSKTTAEPEDLHAASTSLHKYQGNPTVHAPLQYSSKTTGEQVLSKTSGSLPDENQEALERLELPKDLLNTGSSSVKNPTSADSLTNERKGIMEQANVYSDKLHVMMKNLKRLNGDAKDLVVRALICNNKLLMMQAPRKEEKISSVTFHQICNMREWKRITISRVK</sequence>